<feature type="domain" description="Methyltransferase type 11" evidence="1">
    <location>
        <begin position="47"/>
        <end position="137"/>
    </location>
</feature>
<accession>A0ABW4AMX0</accession>
<dbReference type="RefSeq" id="WP_317796345.1">
    <property type="nucleotide sequence ID" value="NZ_AP028461.1"/>
</dbReference>
<name>A0ABW4AMX0_9ACTN</name>
<dbReference type="EC" id="2.1.1.-" evidence="2"/>
<dbReference type="Gene3D" id="3.40.50.150">
    <property type="entry name" value="Vaccinia Virus protein VP39"/>
    <property type="match status" value="1"/>
</dbReference>
<keyword evidence="2" id="KW-0808">Transferase</keyword>
<dbReference type="InterPro" id="IPR013216">
    <property type="entry name" value="Methyltransf_11"/>
</dbReference>
<comment type="caution">
    <text evidence="2">The sequence shown here is derived from an EMBL/GenBank/DDBJ whole genome shotgun (WGS) entry which is preliminary data.</text>
</comment>
<evidence type="ECO:0000313" key="2">
    <source>
        <dbReference type="EMBL" id="MFD1372217.1"/>
    </source>
</evidence>
<dbReference type="PANTHER" id="PTHR42912">
    <property type="entry name" value="METHYLTRANSFERASE"/>
    <property type="match status" value="1"/>
</dbReference>
<dbReference type="InterPro" id="IPR050508">
    <property type="entry name" value="Methyltransf_Superfamily"/>
</dbReference>
<dbReference type="InterPro" id="IPR029063">
    <property type="entry name" value="SAM-dependent_MTases_sf"/>
</dbReference>
<dbReference type="Pfam" id="PF08241">
    <property type="entry name" value="Methyltransf_11"/>
    <property type="match status" value="1"/>
</dbReference>
<dbReference type="Proteomes" id="UP001597183">
    <property type="component" value="Unassembled WGS sequence"/>
</dbReference>
<dbReference type="GO" id="GO:0032259">
    <property type="term" value="P:methylation"/>
    <property type="evidence" value="ECO:0007669"/>
    <property type="project" value="UniProtKB-KW"/>
</dbReference>
<sequence length="269" mass="28596">MTAFDEYERELWAGRAEAFLRSSAALCAHPAGDLLDAASVGRGDRLLDVGTGTGTVAGLGHDRGAEVTGVDAEPGMIEVARQRVPGVEFRHALLPRLPFADGEFDAAVGNFVVNHVGDPVAAVRELARVVRPGGRVAVTIWPYPPPPAQQLWATIFEAAGVERPADLPRVAPDRDFPRTADGLTDLLGRAGLTEPGCDTITWDHRTDPETWWNGPAGGIGSHGAILRRQTPATVERVRAEFDRHTAPYREADGLLTLPTAALLGVGVVG</sequence>
<gene>
    <name evidence="2" type="ORF">ACFQ5G_43435</name>
</gene>
<organism evidence="2 3">
    <name type="scientific">Actinoplanes sichuanensis</name>
    <dbReference type="NCBI Taxonomy" id="512349"/>
    <lineage>
        <taxon>Bacteria</taxon>
        <taxon>Bacillati</taxon>
        <taxon>Actinomycetota</taxon>
        <taxon>Actinomycetes</taxon>
        <taxon>Micromonosporales</taxon>
        <taxon>Micromonosporaceae</taxon>
        <taxon>Actinoplanes</taxon>
    </lineage>
</organism>
<dbReference type="PANTHER" id="PTHR42912:SF93">
    <property type="entry name" value="N6-ADENOSINE-METHYLTRANSFERASE TMT1A"/>
    <property type="match status" value="1"/>
</dbReference>
<dbReference type="EMBL" id="JBHTMK010000055">
    <property type="protein sequence ID" value="MFD1372217.1"/>
    <property type="molecule type" value="Genomic_DNA"/>
</dbReference>
<dbReference type="CDD" id="cd02440">
    <property type="entry name" value="AdoMet_MTases"/>
    <property type="match status" value="1"/>
</dbReference>
<evidence type="ECO:0000313" key="3">
    <source>
        <dbReference type="Proteomes" id="UP001597183"/>
    </source>
</evidence>
<reference evidence="3" key="1">
    <citation type="journal article" date="2019" name="Int. J. Syst. Evol. Microbiol.">
        <title>The Global Catalogue of Microorganisms (GCM) 10K type strain sequencing project: providing services to taxonomists for standard genome sequencing and annotation.</title>
        <authorList>
            <consortium name="The Broad Institute Genomics Platform"/>
            <consortium name="The Broad Institute Genome Sequencing Center for Infectious Disease"/>
            <person name="Wu L."/>
            <person name="Ma J."/>
        </authorList>
    </citation>
    <scope>NUCLEOTIDE SEQUENCE [LARGE SCALE GENOMIC DNA]</scope>
    <source>
        <strain evidence="3">CCM 7526</strain>
    </source>
</reference>
<keyword evidence="2" id="KW-0489">Methyltransferase</keyword>
<keyword evidence="3" id="KW-1185">Reference proteome</keyword>
<evidence type="ECO:0000259" key="1">
    <source>
        <dbReference type="Pfam" id="PF08241"/>
    </source>
</evidence>
<protein>
    <submittedName>
        <fullName evidence="2">Class I SAM-dependent methyltransferase</fullName>
        <ecNumber evidence="2">2.1.1.-</ecNumber>
    </submittedName>
</protein>
<dbReference type="SUPFAM" id="SSF53335">
    <property type="entry name" value="S-adenosyl-L-methionine-dependent methyltransferases"/>
    <property type="match status" value="1"/>
</dbReference>
<dbReference type="GO" id="GO:0008168">
    <property type="term" value="F:methyltransferase activity"/>
    <property type="evidence" value="ECO:0007669"/>
    <property type="project" value="UniProtKB-KW"/>
</dbReference>
<proteinExistence type="predicted"/>